<gene>
    <name evidence="4" type="ORF">SA2016_3352</name>
</gene>
<feature type="compositionally biased region" description="Low complexity" evidence="1">
    <location>
        <begin position="1"/>
        <end position="16"/>
    </location>
</feature>
<keyword evidence="2" id="KW-0472">Membrane</keyword>
<evidence type="ECO:0000313" key="4">
    <source>
        <dbReference type="EMBL" id="AMM34014.1"/>
    </source>
</evidence>
<evidence type="ECO:0000259" key="3">
    <source>
        <dbReference type="Pfam" id="PF13845"/>
    </source>
</evidence>
<evidence type="ECO:0000256" key="1">
    <source>
        <dbReference type="SAM" id="MobiDB-lite"/>
    </source>
</evidence>
<evidence type="ECO:0000256" key="2">
    <source>
        <dbReference type="SAM" id="Phobius"/>
    </source>
</evidence>
<proteinExistence type="predicted"/>
<protein>
    <recommendedName>
        <fullName evidence="3">Septum formation-related domain-containing protein</fullName>
    </recommendedName>
</protein>
<dbReference type="Pfam" id="PF13845">
    <property type="entry name" value="Septum_form"/>
    <property type="match status" value="1"/>
</dbReference>
<dbReference type="Proteomes" id="UP000070134">
    <property type="component" value="Chromosome"/>
</dbReference>
<reference evidence="4 5" key="1">
    <citation type="submission" date="2016-02" db="EMBL/GenBank/DDBJ databases">
        <title>Complete genome of Sinomonas atrocyanea KCTC 3377.</title>
        <authorList>
            <person name="Kim K.M."/>
        </authorList>
    </citation>
    <scope>NUCLEOTIDE SEQUENCE [LARGE SCALE GENOMIC DNA]</scope>
    <source>
        <strain evidence="4 5">KCTC 3377</strain>
    </source>
</reference>
<keyword evidence="2" id="KW-0812">Transmembrane</keyword>
<organism evidence="4 5">
    <name type="scientific">Sinomonas atrocyanea</name>
    <dbReference type="NCBI Taxonomy" id="37927"/>
    <lineage>
        <taxon>Bacteria</taxon>
        <taxon>Bacillati</taxon>
        <taxon>Actinomycetota</taxon>
        <taxon>Actinomycetes</taxon>
        <taxon>Micrococcales</taxon>
        <taxon>Micrococcaceae</taxon>
        <taxon>Sinomonas</taxon>
    </lineage>
</organism>
<dbReference type="InterPro" id="IPR026004">
    <property type="entry name" value="Septum_form"/>
</dbReference>
<dbReference type="AlphaFoldDB" id="A0A127A5G9"/>
<keyword evidence="2" id="KW-1133">Transmembrane helix</keyword>
<name>A0A127A5G9_9MICC</name>
<dbReference type="KEGG" id="satk:SA2016_3352"/>
<keyword evidence="5" id="KW-1185">Reference proteome</keyword>
<feature type="compositionally biased region" description="Acidic residues" evidence="1">
    <location>
        <begin position="17"/>
        <end position="28"/>
    </location>
</feature>
<feature type="transmembrane region" description="Helical" evidence="2">
    <location>
        <begin position="45"/>
        <end position="65"/>
    </location>
</feature>
<dbReference type="EMBL" id="CP014518">
    <property type="protein sequence ID" value="AMM34014.1"/>
    <property type="molecule type" value="Genomic_DNA"/>
</dbReference>
<accession>A0A127A5G9</accession>
<evidence type="ECO:0000313" key="5">
    <source>
        <dbReference type="Proteomes" id="UP000070134"/>
    </source>
</evidence>
<feature type="region of interest" description="Disordered" evidence="1">
    <location>
        <begin position="1"/>
        <end position="38"/>
    </location>
</feature>
<feature type="domain" description="Septum formation-related" evidence="3">
    <location>
        <begin position="77"/>
        <end position="171"/>
    </location>
</feature>
<sequence>MTAAMPSVPAEMAAEPVPEEPVPEEPLPEEPSARRRQARRSRRRPAAWIVLAAAAAVGLIIWGIAALSGIGRAASVEATAYAKGDCFADFDATAASGDRVPCTQAHSAQLVGVEKAADSEAYPGRDALEQRAGQLCKASEVKLPQDISALKQRSAYPSEDGWKSGDRRMDCYIVSTNGNTLTTSFLH</sequence>